<sequence>DDPARSPGARRRPRDRDRLLPPRPP</sequence>
<organism evidence="2">
    <name type="scientific">uncultured Solirubrobacteraceae bacterium</name>
    <dbReference type="NCBI Taxonomy" id="1162706"/>
    <lineage>
        <taxon>Bacteria</taxon>
        <taxon>Bacillati</taxon>
        <taxon>Actinomycetota</taxon>
        <taxon>Thermoleophilia</taxon>
        <taxon>Solirubrobacterales</taxon>
        <taxon>Solirubrobacteraceae</taxon>
        <taxon>environmental samples</taxon>
    </lineage>
</organism>
<evidence type="ECO:0000256" key="1">
    <source>
        <dbReference type="SAM" id="MobiDB-lite"/>
    </source>
</evidence>
<feature type="non-terminal residue" evidence="2">
    <location>
        <position position="25"/>
    </location>
</feature>
<dbReference type="EMBL" id="CADCVL010000253">
    <property type="protein sequence ID" value="CAA9482075.1"/>
    <property type="molecule type" value="Genomic_DNA"/>
</dbReference>
<name>A0A6J4RUP3_9ACTN</name>
<proteinExistence type="predicted"/>
<evidence type="ECO:0000313" key="2">
    <source>
        <dbReference type="EMBL" id="CAA9482075.1"/>
    </source>
</evidence>
<accession>A0A6J4RUP3</accession>
<feature type="region of interest" description="Disordered" evidence="1">
    <location>
        <begin position="1"/>
        <end position="25"/>
    </location>
</feature>
<feature type="compositionally biased region" description="Basic and acidic residues" evidence="1">
    <location>
        <begin position="14"/>
        <end position="25"/>
    </location>
</feature>
<reference evidence="2" key="1">
    <citation type="submission" date="2020-02" db="EMBL/GenBank/DDBJ databases">
        <authorList>
            <person name="Meier V. D."/>
        </authorList>
    </citation>
    <scope>NUCLEOTIDE SEQUENCE</scope>
    <source>
        <strain evidence="2">AVDCRST_MAG65</strain>
    </source>
</reference>
<feature type="non-terminal residue" evidence="2">
    <location>
        <position position="1"/>
    </location>
</feature>
<dbReference type="AlphaFoldDB" id="A0A6J4RUP3"/>
<gene>
    <name evidence="2" type="ORF">AVDCRST_MAG65-1500</name>
</gene>
<protein>
    <submittedName>
        <fullName evidence="2">Uncharacterized protein</fullName>
    </submittedName>
</protein>